<name>A0A7U6GI45_9GAMM</name>
<dbReference type="Gene3D" id="2.120.10.80">
    <property type="entry name" value="Kelch-type beta propeller"/>
    <property type="match status" value="4"/>
</dbReference>
<sequence>MRYISSDSTKNQAASCWRWLMIGLLILIGSGPLAAGQFHTTTFTLEQRVSCQSRIEDVRWSHSIWPESNTQPKPSRMEVMDEAQIRAQVEDNLRLEAALAGRYGIAITQSMLQSEINRMGSNSRIPDRLQELFKALDNDPLKVAECLARPLLVKRLLRERYEWDAHEHSDLRMTAKASAKQLQDPADFKGHIIELALTGEKEQTAQENTLHGGLIEMDKTGFQREATRLSRASSTPGLHETPTTFVYEKVLQKSPTRIRLIRQVWKKRSFDAWWKTEVSNWSLAKSKQSATDFTLPVIGISGKHASATWNPQAMLTADSWRVPDYPTERYRHSAVWTGSEMIIWGGQQDTYLNTGSRYDPVTDTWSATALAGAPSPRLNHTAIWTGSEMIIWGGYDATPYIAGPMPTTNETPTPLKAVGDGARYNPLTNTWTPMASSPQALTSHTAVWTGSLMLVWGGREPGGDATDKGGRYNPSSDTWTGISLSGAPTPRNDHTAVWTGSEMIIFGGEDSAFNTLHNGRRYNPGSDTWSAMTDATISLSNHTAVWTGSHMIIWGGSDGISTTNQGRIYNPSNNTWTETTITGAPVARVSHTAVWTGDKMIIWGGSGTNVNSSGGIYDPATDQWSATSTVNAPAARSVYTVVWTGSEMIIWGGWELAKDYPSRTGGRYDPASDSWQATASKWGPAGRTGHSAVWTGNEMIIWGGAEWNQLDSGGRYDPVTDNWLATSLTDGPAARQEHTGIWTGTEMLIWGGYNWNGSANYYQDGGRYNPATDSWQTLAPTNAPSGRNLHTAVWTGNEMIIWGGWDGSNYLADGGRYDPATDSWSGMIPGTLAARVHHTAVWTGNRMLVWGGYYYDTDNVYLQTGAQYDPTADSWTPISNTDAPSPRAYHSAVWAGQGMIVWGGLFVDGSNHYYLRSGGRYNAATNTWLAMATNNAPEGRSQHSAIWADDQGEMIVWGGEKSNTLGDLTNTGGRYNPVSNSWTATSTQAGPGPRKLISAVWTGREMIIWGGLDGSYTPQRSMGIYYPYASYLLGGTLTGLAPGTSVVLQNNQGDNLSLSTNGSFVFDTDLVNGSDYAVTVLSQPASPKKICSVSSGDGTINGADVSDIMVSCVDLFADVGVDHWAYDWIQALGAAGITQGCGSGNYCPASNVSRAEMAVFLERGMNGGTYTPPAASGGVFTDVPVSYWAADWVEQLASDGITSGCGGGNYCPDNDVTRAEMAVFLLRSEHGASYTPPPATGTAFDDVPTTHWAAGWIEQLASEDVTQGCGANNYCPDAQVTRAEMAVFLVRVFNL</sequence>
<dbReference type="GO" id="GO:0005737">
    <property type="term" value="C:cytoplasm"/>
    <property type="evidence" value="ECO:0007669"/>
    <property type="project" value="TreeGrafter"/>
</dbReference>
<proteinExistence type="predicted"/>
<evidence type="ECO:0000313" key="2">
    <source>
        <dbReference type="EMBL" id="BAO44071.1"/>
    </source>
</evidence>
<dbReference type="InterPro" id="IPR006652">
    <property type="entry name" value="Kelch_1"/>
</dbReference>
<dbReference type="KEGG" id="tbn:TBH_C1143"/>
<gene>
    <name evidence="2" type="ORF">TBH_C1143</name>
</gene>
<dbReference type="SUPFAM" id="SSF117281">
    <property type="entry name" value="Kelch motif"/>
    <property type="match status" value="3"/>
</dbReference>
<dbReference type="InterPro" id="IPR052637">
    <property type="entry name" value="KLHDC3-like"/>
</dbReference>
<reference evidence="2 3" key="1">
    <citation type="journal article" date="2014" name="PLoS ONE">
        <title>Physiological and genomic features of a novel sulfur-oxidizing gammaproteobacterium belonging to a previously uncultivated symbiotic lineage isolated from a hydrothermal vent.</title>
        <authorList>
            <person name="Nunoura T."/>
            <person name="Takaki Y."/>
            <person name="Kazama H."/>
            <person name="Kakuta J."/>
            <person name="Shimamura S."/>
            <person name="Makita H."/>
            <person name="Hirai M."/>
            <person name="Miyazaki M."/>
            <person name="Takai K."/>
        </authorList>
    </citation>
    <scope>NUCLEOTIDE SEQUENCE [LARGE SCALE GENOMIC DNA]</scope>
    <source>
        <strain evidence="2 3">Hiromi1</strain>
    </source>
</reference>
<dbReference type="Proteomes" id="UP000031631">
    <property type="component" value="Chromosome"/>
</dbReference>
<dbReference type="Pfam" id="PF00395">
    <property type="entry name" value="SLH"/>
    <property type="match status" value="3"/>
</dbReference>
<dbReference type="Pfam" id="PF24681">
    <property type="entry name" value="Kelch_KLHDC2_KLHL20_DRC7"/>
    <property type="match status" value="3"/>
</dbReference>
<evidence type="ECO:0000313" key="3">
    <source>
        <dbReference type="Proteomes" id="UP000031631"/>
    </source>
</evidence>
<dbReference type="InterPro" id="IPR001119">
    <property type="entry name" value="SLH_dom"/>
</dbReference>
<dbReference type="RefSeq" id="WP_082030612.1">
    <property type="nucleotide sequence ID" value="NZ_AP012273.1"/>
</dbReference>
<dbReference type="PROSITE" id="PS51272">
    <property type="entry name" value="SLH"/>
    <property type="match status" value="3"/>
</dbReference>
<evidence type="ECO:0000259" key="1">
    <source>
        <dbReference type="PROSITE" id="PS51272"/>
    </source>
</evidence>
<keyword evidence="3" id="KW-1185">Reference proteome</keyword>
<dbReference type="SMART" id="SM00612">
    <property type="entry name" value="Kelch"/>
    <property type="match status" value="6"/>
</dbReference>
<protein>
    <recommendedName>
        <fullName evidence="1">SLH domain-containing protein</fullName>
    </recommendedName>
</protein>
<dbReference type="PANTHER" id="PTHR46461">
    <property type="entry name" value="KELCH DOMAIN-CONTAINING PROTEIN 3"/>
    <property type="match status" value="1"/>
</dbReference>
<dbReference type="EMBL" id="AP012273">
    <property type="protein sequence ID" value="BAO44071.1"/>
    <property type="molecule type" value="Genomic_DNA"/>
</dbReference>
<feature type="domain" description="SLH" evidence="1">
    <location>
        <begin position="1112"/>
        <end position="1175"/>
    </location>
</feature>
<dbReference type="GO" id="GO:0003682">
    <property type="term" value="F:chromatin binding"/>
    <property type="evidence" value="ECO:0007669"/>
    <property type="project" value="InterPro"/>
</dbReference>
<dbReference type="PANTHER" id="PTHR46461:SF4">
    <property type="entry name" value="LEUCINE-ZIPPER-LIKE TRANSCRIPTIONAL REGULATOR 1"/>
    <property type="match status" value="1"/>
</dbReference>
<dbReference type="OrthoDB" id="246387at2"/>
<dbReference type="InterPro" id="IPR015915">
    <property type="entry name" value="Kelch-typ_b-propeller"/>
</dbReference>
<organism evidence="2 3">
    <name type="scientific">Thiolapillus brandeum</name>
    <dbReference type="NCBI Taxonomy" id="1076588"/>
    <lineage>
        <taxon>Bacteria</taxon>
        <taxon>Pseudomonadati</taxon>
        <taxon>Pseudomonadota</taxon>
        <taxon>Gammaproteobacteria</taxon>
        <taxon>Chromatiales</taxon>
        <taxon>Sedimenticolaceae</taxon>
        <taxon>Thiolapillus</taxon>
    </lineage>
</organism>
<feature type="domain" description="SLH" evidence="1">
    <location>
        <begin position="1240"/>
        <end position="1295"/>
    </location>
</feature>
<accession>A0A7U6GI45</accession>
<feature type="domain" description="SLH" evidence="1">
    <location>
        <begin position="1176"/>
        <end position="1239"/>
    </location>
</feature>